<gene>
    <name evidence="3" type="ORF">NBO_2g0018</name>
</gene>
<protein>
    <recommendedName>
        <fullName evidence="2">Muskelin N-terminal domain-containing protein</fullName>
    </recommendedName>
</protein>
<evidence type="ECO:0000313" key="4">
    <source>
        <dbReference type="Proteomes" id="UP000016927"/>
    </source>
</evidence>
<name>R0KXA2_NOSB1</name>
<evidence type="ECO:0000313" key="3">
    <source>
        <dbReference type="EMBL" id="EOB15526.1"/>
    </source>
</evidence>
<dbReference type="HOGENOM" id="CLU_2543148_0_0_1"/>
<dbReference type="InterPro" id="IPR010565">
    <property type="entry name" value="Muskelin_N"/>
</dbReference>
<dbReference type="OrthoDB" id="10052615at2759"/>
<dbReference type="Proteomes" id="UP000016927">
    <property type="component" value="Unassembled WGS sequence"/>
</dbReference>
<feature type="transmembrane region" description="Helical" evidence="1">
    <location>
        <begin position="61"/>
        <end position="81"/>
    </location>
</feature>
<dbReference type="Pfam" id="PF06588">
    <property type="entry name" value="Muskelin_N"/>
    <property type="match status" value="1"/>
</dbReference>
<proteinExistence type="predicted"/>
<keyword evidence="4" id="KW-1185">Reference proteome</keyword>
<keyword evidence="1" id="KW-1133">Transmembrane helix</keyword>
<keyword evidence="1" id="KW-0812">Transmembrane</keyword>
<accession>R0KXA2</accession>
<feature type="domain" description="Muskelin N-terminal" evidence="2">
    <location>
        <begin position="11"/>
        <end position="64"/>
    </location>
</feature>
<dbReference type="AlphaFoldDB" id="R0KXA2"/>
<dbReference type="Gene3D" id="2.60.120.260">
    <property type="entry name" value="Galactose-binding domain-like"/>
    <property type="match status" value="1"/>
</dbReference>
<dbReference type="EMBL" id="KB908910">
    <property type="protein sequence ID" value="EOB15526.1"/>
    <property type="molecule type" value="Genomic_DNA"/>
</dbReference>
<organism evidence="3 4">
    <name type="scientific">Nosema bombycis (strain CQ1 / CVCC 102059)</name>
    <name type="common">Microsporidian parasite</name>
    <name type="synonym">Pebrine of silkworm</name>
    <dbReference type="NCBI Taxonomy" id="578461"/>
    <lineage>
        <taxon>Eukaryota</taxon>
        <taxon>Fungi</taxon>
        <taxon>Fungi incertae sedis</taxon>
        <taxon>Microsporidia</taxon>
        <taxon>Nosematidae</taxon>
        <taxon>Nosema</taxon>
    </lineage>
</organism>
<evidence type="ECO:0000256" key="1">
    <source>
        <dbReference type="SAM" id="Phobius"/>
    </source>
</evidence>
<sequence>MNKLKDRKSREPLDYDIFDYSSHASTYFPENIKINDSLDPNSRWSTISNDHRQFLMLKNSYLLLFLISLLGNSLKSMFVMLKK</sequence>
<keyword evidence="1" id="KW-0472">Membrane</keyword>
<dbReference type="VEuPathDB" id="MicrosporidiaDB:NBO_2g0018"/>
<evidence type="ECO:0000259" key="2">
    <source>
        <dbReference type="Pfam" id="PF06588"/>
    </source>
</evidence>
<reference evidence="3 4" key="1">
    <citation type="journal article" date="2013" name="BMC Genomics">
        <title>Comparative genomics of parasitic silkworm microsporidia reveal an association between genome expansion and host adaptation.</title>
        <authorList>
            <person name="Pan G."/>
            <person name="Xu J."/>
            <person name="Li T."/>
            <person name="Xia Q."/>
            <person name="Liu S.L."/>
            <person name="Zhang G."/>
            <person name="Li S."/>
            <person name="Li C."/>
            <person name="Liu H."/>
            <person name="Yang L."/>
            <person name="Liu T."/>
            <person name="Zhang X."/>
            <person name="Wu Z."/>
            <person name="Fan W."/>
            <person name="Dang X."/>
            <person name="Xiang H."/>
            <person name="Tao M."/>
            <person name="Li Y."/>
            <person name="Hu J."/>
            <person name="Li Z."/>
            <person name="Lin L."/>
            <person name="Luo J."/>
            <person name="Geng L."/>
            <person name="Wang L."/>
            <person name="Long M."/>
            <person name="Wan Y."/>
            <person name="He N."/>
            <person name="Zhang Z."/>
            <person name="Lu C."/>
            <person name="Keeling P.J."/>
            <person name="Wang J."/>
            <person name="Xiang Z."/>
            <person name="Zhou Z."/>
        </authorList>
    </citation>
    <scope>NUCLEOTIDE SEQUENCE [LARGE SCALE GENOMIC DNA]</scope>
    <source>
        <strain evidence="4">CQ1 / CVCC 102059</strain>
    </source>
</reference>